<dbReference type="Gene3D" id="2.60.120.260">
    <property type="entry name" value="Galactose-binding domain-like"/>
    <property type="match status" value="1"/>
</dbReference>
<reference evidence="3 4" key="1">
    <citation type="journal article" date="2018" name="Front. Microbiol.">
        <title>Novel Insights Into Bacterial Dimethylsulfoniopropionate Catabolism in the East China Sea.</title>
        <authorList>
            <person name="Liu J."/>
            <person name="Liu J."/>
            <person name="Zhang S.H."/>
            <person name="Liang J."/>
            <person name="Lin H."/>
            <person name="Song D."/>
            <person name="Yang G.P."/>
            <person name="Todd J.D."/>
            <person name="Zhang X.H."/>
        </authorList>
    </citation>
    <scope>NUCLEOTIDE SEQUENCE [LARGE SCALE GENOMIC DNA]</scope>
    <source>
        <strain evidence="3 4">ZYFD042</strain>
    </source>
</reference>
<proteinExistence type="predicted"/>
<dbReference type="AlphaFoldDB" id="A0A3S3MW77"/>
<dbReference type="Gene3D" id="3.20.20.80">
    <property type="entry name" value="Glycosidases"/>
    <property type="match status" value="1"/>
</dbReference>
<evidence type="ECO:0000313" key="4">
    <source>
        <dbReference type="Proteomes" id="UP000285970"/>
    </source>
</evidence>
<dbReference type="GO" id="GO:0030246">
    <property type="term" value="F:carbohydrate binding"/>
    <property type="evidence" value="ECO:0007669"/>
    <property type="project" value="InterPro"/>
</dbReference>
<evidence type="ECO:0000313" key="3">
    <source>
        <dbReference type="EMBL" id="RWR16803.1"/>
    </source>
</evidence>
<feature type="signal peptide" evidence="1">
    <location>
        <begin position="1"/>
        <end position="27"/>
    </location>
</feature>
<dbReference type="RefSeq" id="WP_128218520.1">
    <property type="nucleotide sequence ID" value="NZ_RBZY01000049.1"/>
</dbReference>
<protein>
    <recommendedName>
        <fullName evidence="2">Carbohydrate-binding domain-containing protein</fullName>
    </recommendedName>
</protein>
<comment type="caution">
    <text evidence="3">The sequence shown here is derived from an EMBL/GenBank/DDBJ whole genome shotgun (WGS) entry which is preliminary data.</text>
</comment>
<dbReference type="Pfam" id="PF06452">
    <property type="entry name" value="CBM9_1"/>
    <property type="match status" value="1"/>
</dbReference>
<dbReference type="InterPro" id="IPR017853">
    <property type="entry name" value="GH"/>
</dbReference>
<accession>A0A3S3MW77</accession>
<sequence length="1109" mass="114068">MPIVRKRSALSALAVAALTLGLLHAAAAPAAASTVIAVEGESPSSSNMLPGPAAQTGASGGSSMRLYTGTAAPTGGYVASYTVTAPADGVYALEATTIPIGVDWASPFSYRINSGAWRSTSGAKQLAVVTSELRTYALGTVGLVAGTNTVSFKVDQRRAQPNTNYTLFLDRFTLTEVPLAVTSVQSPQRFGVFESGEAASLVITLNAEVPAGVSVPWTVTDYWGATTATGTATVAAGTTSATVSLGSSLATGAYHVQASAPGQTAPTAGAFAVLPDLASRPTVDDSPFAVDVYGSKLIATADATAFAHVLELTGVDWIRDRTRWNDTINPSLGTVSFASETQPQAWLEAADAVGLKTLSSYHSAPSWTTTSTRKLPQDLRAAYQYAVAAGTEYDGLVDAWQLWNEQNRGFALSAEGADRYASVTKAAALGFLDSGSDAELVGGGLAGVDPHYAQWQFRNGILDYLDAYAYHTHTTGNAAAATTAHPDFASQLDAARPYGGDAKERWVTESGIALNTLDATSMPIAAQETLQARYIVSSAAESLANGTDRQFFFIAAPYREGLSFWSSYRTPDEPMSALAAQSVMTKVLGRGDYLGRVSGMPSGASAYAFGTGSGQAAVLWAPTPTTVSVPVTGTSAIVTDVMGGTQTVSASASSVSVEIGPDPVYVSAAAIGDVVDAPVTVTPAPRVQSSDFSEAERVVLQQVYTEAASANAQTDGYGLSTTAGNPLTVEVYNFNDHAVTADVAASVGDGWQISGGTPSVTVAAGDRATVSFTVSATTTIAESPTDLSVVATVGGQPSSPSVAEIRPLIAAVTTTHVVDGSDDRVRARYTNTTGASRQITGSTWTIDGLTQTASHSITVAAGASVTLDSPAVAAGAGAVAYSVAIDFSGGGRQTAGGTVSALPRGDVPQLAERSITVDGALDDLTDVPSQQLSAPGADPADIAATAWFTWDEDNLYLSARVTDDLHAQPHTGNATWKADGLQFAVSPDWPGETAQRPEVQPRMEFGLALTPAGAQLYRFASPGVSGAPLTGTPFAVVRDEATHTTSYEVAIPWSALAPIGVTPTSAASLSVTANDADTDGIRGWVSWGEGITTSKDTALFRPVLMDVSP</sequence>
<dbReference type="OrthoDB" id="9776971at2"/>
<name>A0A3S3MW77_9MICO</name>
<dbReference type="Gene3D" id="2.60.40.1190">
    <property type="match status" value="1"/>
</dbReference>
<keyword evidence="1" id="KW-0732">Signal</keyword>
<feature type="chain" id="PRO_5018749646" description="Carbohydrate-binding domain-containing protein" evidence="1">
    <location>
        <begin position="28"/>
        <end position="1109"/>
    </location>
</feature>
<dbReference type="SUPFAM" id="SSF51445">
    <property type="entry name" value="(Trans)glycosidases"/>
    <property type="match status" value="1"/>
</dbReference>
<evidence type="ECO:0000256" key="1">
    <source>
        <dbReference type="SAM" id="SignalP"/>
    </source>
</evidence>
<organism evidence="3 4">
    <name type="scientific">Microbacterium enclense</name>
    <dbReference type="NCBI Taxonomy" id="993073"/>
    <lineage>
        <taxon>Bacteria</taxon>
        <taxon>Bacillati</taxon>
        <taxon>Actinomycetota</taxon>
        <taxon>Actinomycetes</taxon>
        <taxon>Micrococcales</taxon>
        <taxon>Microbacteriaceae</taxon>
        <taxon>Microbacterium</taxon>
    </lineage>
</organism>
<dbReference type="CDD" id="cd09621">
    <property type="entry name" value="CBM9_like_5"/>
    <property type="match status" value="1"/>
</dbReference>
<feature type="domain" description="Carbohydrate-binding" evidence="2">
    <location>
        <begin position="937"/>
        <end position="1100"/>
    </location>
</feature>
<gene>
    <name evidence="3" type="ORF">D8Y23_12855</name>
</gene>
<dbReference type="GO" id="GO:0004553">
    <property type="term" value="F:hydrolase activity, hydrolyzing O-glycosyl compounds"/>
    <property type="evidence" value="ECO:0007669"/>
    <property type="project" value="InterPro"/>
</dbReference>
<evidence type="ECO:0000259" key="2">
    <source>
        <dbReference type="Pfam" id="PF06452"/>
    </source>
</evidence>
<dbReference type="SUPFAM" id="SSF49344">
    <property type="entry name" value="CBD9-like"/>
    <property type="match status" value="1"/>
</dbReference>
<dbReference type="Proteomes" id="UP000285970">
    <property type="component" value="Unassembled WGS sequence"/>
</dbReference>
<dbReference type="GO" id="GO:0016052">
    <property type="term" value="P:carbohydrate catabolic process"/>
    <property type="evidence" value="ECO:0007669"/>
    <property type="project" value="InterPro"/>
</dbReference>
<dbReference type="InterPro" id="IPR010502">
    <property type="entry name" value="Carb-bd_dom_fam9"/>
</dbReference>
<dbReference type="EMBL" id="RBZY01000049">
    <property type="protein sequence ID" value="RWR16803.1"/>
    <property type="molecule type" value="Genomic_DNA"/>
</dbReference>